<comment type="caution">
    <text evidence="1">The sequence shown here is derived from an EMBL/GenBank/DDBJ whole genome shotgun (WGS) entry which is preliminary data.</text>
</comment>
<reference evidence="1" key="1">
    <citation type="submission" date="2022-04" db="EMBL/GenBank/DDBJ databases">
        <title>Genome of the entomopathogenic fungus Entomophthora muscae.</title>
        <authorList>
            <person name="Elya C."/>
            <person name="Lovett B.R."/>
            <person name="Lee E."/>
            <person name="Macias A.M."/>
            <person name="Hajek A.E."/>
            <person name="De Bivort B.L."/>
            <person name="Kasson M.T."/>
            <person name="De Fine Licht H.H."/>
            <person name="Stajich J.E."/>
        </authorList>
    </citation>
    <scope>NUCLEOTIDE SEQUENCE</scope>
    <source>
        <strain evidence="1">Berkeley</strain>
    </source>
</reference>
<evidence type="ECO:0000313" key="2">
    <source>
        <dbReference type="Proteomes" id="UP001165960"/>
    </source>
</evidence>
<organism evidence="1 2">
    <name type="scientific">Entomophthora muscae</name>
    <dbReference type="NCBI Taxonomy" id="34485"/>
    <lineage>
        <taxon>Eukaryota</taxon>
        <taxon>Fungi</taxon>
        <taxon>Fungi incertae sedis</taxon>
        <taxon>Zoopagomycota</taxon>
        <taxon>Entomophthoromycotina</taxon>
        <taxon>Entomophthoromycetes</taxon>
        <taxon>Entomophthorales</taxon>
        <taxon>Entomophthoraceae</taxon>
        <taxon>Entomophthora</taxon>
    </lineage>
</organism>
<gene>
    <name evidence="1" type="ORF">DSO57_1004777</name>
</gene>
<sequence>MKVGECVLHREVEANSRMGLAHLWYVLEWESLQDVPNKLNRFYTVNSTEEYQVQADNLGILVGSNCPLRCPLSMQKRSQCLPGHWEGTVN</sequence>
<name>A0ACC2UTC0_9FUNG</name>
<evidence type="ECO:0000313" key="1">
    <source>
        <dbReference type="EMBL" id="KAJ9090199.1"/>
    </source>
</evidence>
<protein>
    <submittedName>
        <fullName evidence="1">Uncharacterized protein</fullName>
    </submittedName>
</protein>
<accession>A0ACC2UTC0</accession>
<dbReference type="EMBL" id="QTSX02000012">
    <property type="protein sequence ID" value="KAJ9090199.1"/>
    <property type="molecule type" value="Genomic_DNA"/>
</dbReference>
<proteinExistence type="predicted"/>
<dbReference type="Proteomes" id="UP001165960">
    <property type="component" value="Unassembled WGS sequence"/>
</dbReference>
<keyword evidence="2" id="KW-1185">Reference proteome</keyword>